<dbReference type="PANTHER" id="PTHR11645:SF0">
    <property type="entry name" value="PYRROLINE-5-CARBOXYLATE REDUCTASE 3"/>
    <property type="match status" value="1"/>
</dbReference>
<evidence type="ECO:0000313" key="9">
    <source>
        <dbReference type="Proteomes" id="UP001596303"/>
    </source>
</evidence>
<dbReference type="EC" id="1.5.1.2" evidence="4 5"/>
<dbReference type="InterPro" id="IPR036291">
    <property type="entry name" value="NAD(P)-bd_dom_sf"/>
</dbReference>
<keyword evidence="3 4" id="KW-0560">Oxidoreductase</keyword>
<keyword evidence="4" id="KW-0963">Cytoplasm</keyword>
<dbReference type="NCBIfam" id="TIGR00112">
    <property type="entry name" value="proC"/>
    <property type="match status" value="1"/>
</dbReference>
<evidence type="ECO:0000256" key="2">
    <source>
        <dbReference type="ARBA" id="ARBA00022857"/>
    </source>
</evidence>
<keyword evidence="4" id="KW-0028">Amino-acid biosynthesis</keyword>
<dbReference type="SUPFAM" id="SSF48179">
    <property type="entry name" value="6-phosphogluconate dehydrogenase C-terminal domain-like"/>
    <property type="match status" value="1"/>
</dbReference>
<dbReference type="Gene3D" id="1.10.3730.10">
    <property type="entry name" value="ProC C-terminal domain-like"/>
    <property type="match status" value="1"/>
</dbReference>
<comment type="pathway">
    <text evidence="4">Amino-acid biosynthesis; L-proline biosynthesis; L-proline from L-glutamate 5-semialdehyde: step 1/1.</text>
</comment>
<dbReference type="SUPFAM" id="SSF51735">
    <property type="entry name" value="NAD(P)-binding Rossmann-fold domains"/>
    <property type="match status" value="1"/>
</dbReference>
<evidence type="ECO:0000313" key="8">
    <source>
        <dbReference type="EMBL" id="MFC6197012.1"/>
    </source>
</evidence>
<evidence type="ECO:0000259" key="7">
    <source>
        <dbReference type="Pfam" id="PF14748"/>
    </source>
</evidence>
<keyword evidence="2 4" id="KW-0521">NADP</keyword>
<evidence type="ECO:0000256" key="4">
    <source>
        <dbReference type="HAMAP-Rule" id="MF_01925"/>
    </source>
</evidence>
<dbReference type="GO" id="GO:0004735">
    <property type="term" value="F:pyrroline-5-carboxylate reductase activity"/>
    <property type="evidence" value="ECO:0007669"/>
    <property type="project" value="UniProtKB-EC"/>
</dbReference>
<dbReference type="InterPro" id="IPR008927">
    <property type="entry name" value="6-PGluconate_DH-like_C_sf"/>
</dbReference>
<comment type="subcellular location">
    <subcellularLocation>
        <location evidence="4">Cytoplasm</location>
    </subcellularLocation>
</comment>
<evidence type="ECO:0000256" key="5">
    <source>
        <dbReference type="NCBIfam" id="TIGR00112"/>
    </source>
</evidence>
<dbReference type="InterPro" id="IPR029036">
    <property type="entry name" value="P5CR_dimer"/>
</dbReference>
<evidence type="ECO:0000256" key="1">
    <source>
        <dbReference type="ARBA" id="ARBA00005525"/>
    </source>
</evidence>
<comment type="catalytic activity">
    <reaction evidence="4">
        <text>L-proline + NAD(+) = (S)-1-pyrroline-5-carboxylate + NADH + 2 H(+)</text>
        <dbReference type="Rhea" id="RHEA:14105"/>
        <dbReference type="ChEBI" id="CHEBI:15378"/>
        <dbReference type="ChEBI" id="CHEBI:17388"/>
        <dbReference type="ChEBI" id="CHEBI:57540"/>
        <dbReference type="ChEBI" id="CHEBI:57945"/>
        <dbReference type="ChEBI" id="CHEBI:60039"/>
        <dbReference type="EC" id="1.5.1.2"/>
    </reaction>
</comment>
<comment type="function">
    <text evidence="4">Catalyzes the reduction of 1-pyrroline-5-carboxylate (PCA) to L-proline.</text>
</comment>
<dbReference type="Pfam" id="PF14748">
    <property type="entry name" value="P5CR_dimer"/>
    <property type="match status" value="1"/>
</dbReference>
<reference evidence="9" key="1">
    <citation type="journal article" date="2019" name="Int. J. Syst. Evol. Microbiol.">
        <title>The Global Catalogue of Microorganisms (GCM) 10K type strain sequencing project: providing services to taxonomists for standard genome sequencing and annotation.</title>
        <authorList>
            <consortium name="The Broad Institute Genomics Platform"/>
            <consortium name="The Broad Institute Genome Sequencing Center for Infectious Disease"/>
            <person name="Wu L."/>
            <person name="Ma J."/>
        </authorList>
    </citation>
    <scope>NUCLEOTIDE SEQUENCE [LARGE SCALE GENOMIC DNA]</scope>
    <source>
        <strain evidence="9">CGMCC-1.15741</strain>
    </source>
</reference>
<feature type="domain" description="Pyrroline-5-carboxylate reductase dimerisation" evidence="7">
    <location>
        <begin position="165"/>
        <end position="270"/>
    </location>
</feature>
<gene>
    <name evidence="4 8" type="primary">proC</name>
    <name evidence="8" type="ORF">ACFQDM_02935</name>
</gene>
<keyword evidence="4" id="KW-0641">Proline biosynthesis</keyword>
<dbReference type="Gene3D" id="3.40.50.720">
    <property type="entry name" value="NAD(P)-binding Rossmann-like Domain"/>
    <property type="match status" value="1"/>
</dbReference>
<evidence type="ECO:0000256" key="3">
    <source>
        <dbReference type="ARBA" id="ARBA00023002"/>
    </source>
</evidence>
<feature type="domain" description="Pyrroline-5-carboxylate reductase catalytic N-terminal" evidence="6">
    <location>
        <begin position="18"/>
        <end position="102"/>
    </location>
</feature>
<dbReference type="EMBL" id="JBHSSW010000003">
    <property type="protein sequence ID" value="MFC6197012.1"/>
    <property type="molecule type" value="Genomic_DNA"/>
</dbReference>
<dbReference type="InterPro" id="IPR000304">
    <property type="entry name" value="Pyrroline-COOH_reductase"/>
</dbReference>
<dbReference type="Proteomes" id="UP001596303">
    <property type="component" value="Unassembled WGS sequence"/>
</dbReference>
<dbReference type="RefSeq" id="WP_377375215.1">
    <property type="nucleotide sequence ID" value="NZ_JBHSSW010000003.1"/>
</dbReference>
<protein>
    <recommendedName>
        <fullName evidence="4 5">Pyrroline-5-carboxylate reductase</fullName>
        <shortName evidence="4">P5C reductase</shortName>
        <shortName evidence="4">P5CR</shortName>
        <ecNumber evidence="4 5">1.5.1.2</ecNumber>
    </recommendedName>
    <alternativeName>
        <fullName evidence="4">PCA reductase</fullName>
    </alternativeName>
</protein>
<sequence>MTDSQTTEAIGIQRAVMFGCGNMGQALISGWVESPLVSFSIVDPMEPSLDIEARVVGSTDDLSDTEFNLVIIAVKPQLIPTVMEESGDMIRKADLVLSIAAGVSLETLEKHIGDLPIVRMMPNLPAAVGKGMSGLYANDKCSDKDKSLITDMASRNGELVWLQEEDQIDRFTAIAGSGPGYIFEFLRLYTMAAMEQGFSEEDARKLAIATVAGTTEMAAQSDKSLDDLRSSVTSKNGTTQAGLEQFMRNDELKTLLSDTVAAAYKRAVELR</sequence>
<dbReference type="InterPro" id="IPR028939">
    <property type="entry name" value="P5C_Rdtase_cat_N"/>
</dbReference>
<accession>A0ABW1S6I0</accession>
<comment type="caution">
    <text evidence="8">The sequence shown here is derived from an EMBL/GenBank/DDBJ whole genome shotgun (WGS) entry which is preliminary data.</text>
</comment>
<dbReference type="HAMAP" id="MF_01925">
    <property type="entry name" value="P5C_reductase"/>
    <property type="match status" value="1"/>
</dbReference>
<dbReference type="Pfam" id="PF03807">
    <property type="entry name" value="F420_oxidored"/>
    <property type="match status" value="1"/>
</dbReference>
<comment type="similarity">
    <text evidence="1 4">Belongs to the pyrroline-5-carboxylate reductase family.</text>
</comment>
<organism evidence="8 9">
    <name type="scientific">Ponticaulis profundi</name>
    <dbReference type="NCBI Taxonomy" id="2665222"/>
    <lineage>
        <taxon>Bacteria</taxon>
        <taxon>Pseudomonadati</taxon>
        <taxon>Pseudomonadota</taxon>
        <taxon>Alphaproteobacteria</taxon>
        <taxon>Hyphomonadales</taxon>
        <taxon>Hyphomonadaceae</taxon>
        <taxon>Ponticaulis</taxon>
    </lineage>
</organism>
<dbReference type="PIRSF" id="PIRSF000193">
    <property type="entry name" value="Pyrrol-5-carb_rd"/>
    <property type="match status" value="1"/>
</dbReference>
<comment type="catalytic activity">
    <reaction evidence="4">
        <text>L-proline + NADP(+) = (S)-1-pyrroline-5-carboxylate + NADPH + 2 H(+)</text>
        <dbReference type="Rhea" id="RHEA:14109"/>
        <dbReference type="ChEBI" id="CHEBI:15378"/>
        <dbReference type="ChEBI" id="CHEBI:17388"/>
        <dbReference type="ChEBI" id="CHEBI:57783"/>
        <dbReference type="ChEBI" id="CHEBI:58349"/>
        <dbReference type="ChEBI" id="CHEBI:60039"/>
        <dbReference type="EC" id="1.5.1.2"/>
    </reaction>
</comment>
<evidence type="ECO:0000259" key="6">
    <source>
        <dbReference type="Pfam" id="PF03807"/>
    </source>
</evidence>
<keyword evidence="9" id="KW-1185">Reference proteome</keyword>
<proteinExistence type="inferred from homology"/>
<name>A0ABW1S6I0_9PROT</name>
<dbReference type="PANTHER" id="PTHR11645">
    <property type="entry name" value="PYRROLINE-5-CARBOXYLATE REDUCTASE"/>
    <property type="match status" value="1"/>
</dbReference>